<gene>
    <name evidence="1" type="ORF">CDAR_440681</name>
</gene>
<sequence>MFHFVAAFYPHINSTSPLASSACKLAYPDKCTQQGACSKVIGKDFEKLPEQEVMVKQPPPAYTKNSFTSKPAIHHTYSETCTPAGVT</sequence>
<keyword evidence="2" id="KW-1185">Reference proteome</keyword>
<proteinExistence type="predicted"/>
<accession>A0AAV4ML57</accession>
<evidence type="ECO:0000313" key="2">
    <source>
        <dbReference type="Proteomes" id="UP001054837"/>
    </source>
</evidence>
<dbReference type="Proteomes" id="UP001054837">
    <property type="component" value="Unassembled WGS sequence"/>
</dbReference>
<reference evidence="1 2" key="1">
    <citation type="submission" date="2021-06" db="EMBL/GenBank/DDBJ databases">
        <title>Caerostris darwini draft genome.</title>
        <authorList>
            <person name="Kono N."/>
            <person name="Arakawa K."/>
        </authorList>
    </citation>
    <scope>NUCLEOTIDE SEQUENCE [LARGE SCALE GENOMIC DNA]</scope>
</reference>
<comment type="caution">
    <text evidence="1">The sequence shown here is derived from an EMBL/GenBank/DDBJ whole genome shotgun (WGS) entry which is preliminary data.</text>
</comment>
<dbReference type="AlphaFoldDB" id="A0AAV4ML57"/>
<name>A0AAV4ML57_9ARAC</name>
<evidence type="ECO:0000313" key="1">
    <source>
        <dbReference type="EMBL" id="GIX73060.1"/>
    </source>
</evidence>
<organism evidence="1 2">
    <name type="scientific">Caerostris darwini</name>
    <dbReference type="NCBI Taxonomy" id="1538125"/>
    <lineage>
        <taxon>Eukaryota</taxon>
        <taxon>Metazoa</taxon>
        <taxon>Ecdysozoa</taxon>
        <taxon>Arthropoda</taxon>
        <taxon>Chelicerata</taxon>
        <taxon>Arachnida</taxon>
        <taxon>Araneae</taxon>
        <taxon>Araneomorphae</taxon>
        <taxon>Entelegynae</taxon>
        <taxon>Araneoidea</taxon>
        <taxon>Araneidae</taxon>
        <taxon>Caerostris</taxon>
    </lineage>
</organism>
<protein>
    <submittedName>
        <fullName evidence="1">Uncharacterized protein</fullName>
    </submittedName>
</protein>
<dbReference type="EMBL" id="BPLQ01000575">
    <property type="protein sequence ID" value="GIX73060.1"/>
    <property type="molecule type" value="Genomic_DNA"/>
</dbReference>